<dbReference type="HOGENOM" id="CLU_022005_0_0_2"/>
<feature type="transmembrane region" description="Helical" evidence="2">
    <location>
        <begin position="12"/>
        <end position="32"/>
    </location>
</feature>
<evidence type="ECO:0000313" key="5">
    <source>
        <dbReference type="Proteomes" id="UP000002071"/>
    </source>
</evidence>
<evidence type="ECO:0000313" key="4">
    <source>
        <dbReference type="EMBL" id="ACV12699.1"/>
    </source>
</evidence>
<keyword evidence="2" id="KW-1133">Transmembrane helix</keyword>
<dbReference type="SMART" id="SM00460">
    <property type="entry name" value="TGc"/>
    <property type="match status" value="1"/>
</dbReference>
<name>C7NN01_HALUD</name>
<sequence>MNITDRNPDIGLFRVLALGGALLVIGSFVGVVHDIVDVISDPTALQFVVVLTFVGSTIAARYLTVRNAIIVAFVLLSGGLGWYLMGLSGASLWPWPHIRYTLALMTGNSILGIVNLEAWVMAVTPAPIFLTWYLAVRRCHVAGAIVGGATMLFFVLTGDAGADLTLLGVVGVVSLVGAGELDRLDAPISEADVVATVVAVAIVVSATITIVPAGAVFAFSPDSGLSGSAAGGSGGGSSADTLEGSLISTSEELSIQGSLDLTSKLRYAVRSDEETYWRVGAYDLYTGDGWVRRGETGPVDRRLGSPPGRSRTVEQTYRAITKIGTMPAVWRPSDIAGPAADLARGTRLGGLRPSQMLAANDTYRVTSEMPIAAGADLREAGTAYPDSIANQYLQLPDSTPDRIGERTQRLTSNADNPYDTARVIERWLETNREYSLDVSKPSGSIADSFLFEMERGYCTYYATTMTTMLRTQGIPARFVVGYTSGQRVAEDEWVVRGHNSHAWVEVYFPEVGWIRFDPTPAGPRESTAQQDLDAAREANESNVDTNRSQDGEWTPTPTETETQSGDSQQQTFDESDISIPEYYAPDEVELNGSNVSSGTVTEFARPGNAPGFGTANDSQDREDDSGLPIPSVEQFTLGALAMLGFAGVARRTGLTRRTYRAVWLRWQPREDPATDIERAFERLEWLLERRHRNRQPGETVRDYFEAVDADERAWRVATIRERSRYAGTVDREAADEAIELVDELVGES</sequence>
<feature type="transmembrane region" description="Helical" evidence="2">
    <location>
        <begin position="44"/>
        <end position="63"/>
    </location>
</feature>
<dbReference type="OrthoDB" id="18481at2157"/>
<dbReference type="SUPFAM" id="SSF54001">
    <property type="entry name" value="Cysteine proteinases"/>
    <property type="match status" value="1"/>
</dbReference>
<accession>C7NN01</accession>
<feature type="transmembrane region" description="Helical" evidence="2">
    <location>
        <begin position="193"/>
        <end position="219"/>
    </location>
</feature>
<feature type="compositionally biased region" description="Polar residues" evidence="1">
    <location>
        <begin position="563"/>
        <end position="572"/>
    </location>
</feature>
<feature type="transmembrane region" description="Helical" evidence="2">
    <location>
        <begin position="70"/>
        <end position="93"/>
    </location>
</feature>
<feature type="compositionally biased region" description="Polar residues" evidence="1">
    <location>
        <begin position="591"/>
        <end position="600"/>
    </location>
</feature>
<gene>
    <name evidence="4" type="ordered locus">Huta_2535</name>
</gene>
<dbReference type="InterPro" id="IPR002931">
    <property type="entry name" value="Transglutaminase-like"/>
</dbReference>
<dbReference type="eggNOG" id="arCOG02486">
    <property type="taxonomic scope" value="Archaea"/>
</dbReference>
<dbReference type="InterPro" id="IPR052901">
    <property type="entry name" value="Bact_TGase-like"/>
</dbReference>
<feature type="transmembrane region" description="Helical" evidence="2">
    <location>
        <begin position="164"/>
        <end position="181"/>
    </location>
</feature>
<feature type="region of interest" description="Disordered" evidence="1">
    <location>
        <begin position="589"/>
        <end position="628"/>
    </location>
</feature>
<reference evidence="4 5" key="1">
    <citation type="journal article" date="2009" name="Stand. Genomic Sci.">
        <title>Complete genome sequence of Halorhabdus utahensis type strain (AX-2).</title>
        <authorList>
            <person name="Anderson I."/>
            <person name="Tindall B.J."/>
            <person name="Pomrenke H."/>
            <person name="Goker M."/>
            <person name="Lapidus A."/>
            <person name="Nolan M."/>
            <person name="Copeland A."/>
            <person name="Glavina Del Rio T."/>
            <person name="Chen F."/>
            <person name="Tice H."/>
            <person name="Cheng J.F."/>
            <person name="Lucas S."/>
            <person name="Chertkov O."/>
            <person name="Bruce D."/>
            <person name="Brettin T."/>
            <person name="Detter J.C."/>
            <person name="Han C."/>
            <person name="Goodwin L."/>
            <person name="Land M."/>
            <person name="Hauser L."/>
            <person name="Chang Y.J."/>
            <person name="Jeffries C.D."/>
            <person name="Pitluck S."/>
            <person name="Pati A."/>
            <person name="Mavromatis K."/>
            <person name="Ivanova N."/>
            <person name="Ovchinnikova G."/>
            <person name="Chen A."/>
            <person name="Palaniappan K."/>
            <person name="Chain P."/>
            <person name="Rohde M."/>
            <person name="Bristow J."/>
            <person name="Eisen J.A."/>
            <person name="Markowitz V."/>
            <person name="Hugenholtz P."/>
            <person name="Kyrpides N.C."/>
            <person name="Klenk H.P."/>
        </authorList>
    </citation>
    <scope>NUCLEOTIDE SEQUENCE [LARGE SCALE GENOMIC DNA]</scope>
    <source>
        <strain evidence="5">DSM 12940 / JCM 11049 / AX-2</strain>
    </source>
</reference>
<proteinExistence type="predicted"/>
<dbReference type="PANTHER" id="PTHR42736:SF1">
    <property type="entry name" value="PROTEIN-GLUTAMINE GAMMA-GLUTAMYLTRANSFERASE"/>
    <property type="match status" value="1"/>
</dbReference>
<keyword evidence="2" id="KW-0812">Transmembrane</keyword>
<dbReference type="EMBL" id="CP001687">
    <property type="protein sequence ID" value="ACV12699.1"/>
    <property type="molecule type" value="Genomic_DNA"/>
</dbReference>
<dbReference type="KEGG" id="hut:Huta_2535"/>
<dbReference type="Pfam" id="PF01841">
    <property type="entry name" value="Transglut_core"/>
    <property type="match status" value="1"/>
</dbReference>
<evidence type="ECO:0000256" key="2">
    <source>
        <dbReference type="SAM" id="Phobius"/>
    </source>
</evidence>
<protein>
    <submittedName>
        <fullName evidence="4">Transglutaminase domain protein</fullName>
    </submittedName>
</protein>
<organism evidence="4 5">
    <name type="scientific">Halorhabdus utahensis (strain DSM 12940 / JCM 11049 / AX-2)</name>
    <dbReference type="NCBI Taxonomy" id="519442"/>
    <lineage>
        <taxon>Archaea</taxon>
        <taxon>Methanobacteriati</taxon>
        <taxon>Methanobacteriota</taxon>
        <taxon>Stenosarchaea group</taxon>
        <taxon>Halobacteria</taxon>
        <taxon>Halobacteriales</taxon>
        <taxon>Haloarculaceae</taxon>
        <taxon>Halorhabdus</taxon>
    </lineage>
</organism>
<dbReference type="RefSeq" id="WP_015790262.1">
    <property type="nucleotide sequence ID" value="NC_013158.1"/>
</dbReference>
<feature type="domain" description="Transglutaminase-like" evidence="3">
    <location>
        <begin position="450"/>
        <end position="520"/>
    </location>
</feature>
<keyword evidence="2" id="KW-0472">Membrane</keyword>
<dbReference type="Gene3D" id="3.10.620.30">
    <property type="match status" value="1"/>
</dbReference>
<dbReference type="GeneID" id="8384840"/>
<evidence type="ECO:0000256" key="1">
    <source>
        <dbReference type="SAM" id="MobiDB-lite"/>
    </source>
</evidence>
<dbReference type="Proteomes" id="UP000002071">
    <property type="component" value="Chromosome"/>
</dbReference>
<dbReference type="PANTHER" id="PTHR42736">
    <property type="entry name" value="PROTEIN-GLUTAMINE GAMMA-GLUTAMYLTRANSFERASE"/>
    <property type="match status" value="1"/>
</dbReference>
<feature type="transmembrane region" description="Helical" evidence="2">
    <location>
        <begin position="113"/>
        <end position="134"/>
    </location>
</feature>
<keyword evidence="5" id="KW-1185">Reference proteome</keyword>
<dbReference type="STRING" id="519442.Huta_2535"/>
<feature type="transmembrane region" description="Helical" evidence="2">
    <location>
        <begin position="141"/>
        <end position="158"/>
    </location>
</feature>
<feature type="region of interest" description="Disordered" evidence="1">
    <location>
        <begin position="519"/>
        <end position="573"/>
    </location>
</feature>
<dbReference type="InterPro" id="IPR038765">
    <property type="entry name" value="Papain-like_cys_pep_sf"/>
</dbReference>
<dbReference type="AlphaFoldDB" id="C7NN01"/>
<evidence type="ECO:0000259" key="3">
    <source>
        <dbReference type="SMART" id="SM00460"/>
    </source>
</evidence>